<evidence type="ECO:0000256" key="8">
    <source>
        <dbReference type="HAMAP-Rule" id="MF_01302"/>
    </source>
</evidence>
<keyword evidence="2 8" id="KW-0699">rRNA-binding</keyword>
<comment type="subunit">
    <text evidence="7 8">Part of the 30S ribosomal subunit. Contacts proteins S5 and S12.</text>
</comment>
<evidence type="ECO:0000256" key="7">
    <source>
        <dbReference type="ARBA" id="ARBA00046740"/>
    </source>
</evidence>
<dbReference type="RefSeq" id="WP_053961738.1">
    <property type="nucleotide sequence ID" value="NZ_CAJPTR010000003.1"/>
</dbReference>
<dbReference type="GeneID" id="84894551"/>
<gene>
    <name evidence="8 10" type="primary">rpsH</name>
    <name evidence="9" type="ORF">AL705_02935</name>
    <name evidence="10" type="ORF">LC603019_00573</name>
</gene>
<keyword evidence="12" id="KW-1185">Reference proteome</keyword>
<proteinExistence type="inferred from homology"/>
<evidence type="ECO:0000256" key="1">
    <source>
        <dbReference type="ARBA" id="ARBA00006471"/>
    </source>
</evidence>
<dbReference type="EMBL" id="LR584267">
    <property type="protein sequence ID" value="VHO00232.1"/>
    <property type="molecule type" value="Genomic_DNA"/>
</dbReference>
<dbReference type="Gene3D" id="3.30.1490.10">
    <property type="match status" value="1"/>
</dbReference>
<dbReference type="STRING" id="1528099.AL705_02935"/>
<reference evidence="9 11" key="1">
    <citation type="journal article" date="2015" name="Genome Announc.">
        <title>Complete Genome Sequences for Two Strains of a Novel Fastidious, Partially Acid-Fast, Gram-Positive Corynebacterineae Bacterium, Derived from Human Clinical Samples.</title>
        <authorList>
            <person name="Nicholson A.C."/>
            <person name="Bell M."/>
            <person name="Humrighouse B.W."/>
            <person name="McQuiston J.R."/>
        </authorList>
    </citation>
    <scope>NUCLEOTIDE SEQUENCE [LARGE SCALE GENOMIC DNA]</scope>
    <source>
        <strain evidence="9 11">X1698</strain>
    </source>
</reference>
<dbReference type="GO" id="GO:0003735">
    <property type="term" value="F:structural constituent of ribosome"/>
    <property type="evidence" value="ECO:0007669"/>
    <property type="project" value="InterPro"/>
</dbReference>
<evidence type="ECO:0000256" key="3">
    <source>
        <dbReference type="ARBA" id="ARBA00022884"/>
    </source>
</evidence>
<dbReference type="PANTHER" id="PTHR11758">
    <property type="entry name" value="40S RIBOSOMAL PROTEIN S15A"/>
    <property type="match status" value="1"/>
</dbReference>
<sequence>MSMTDPIADMLTRVRNASSAFHSEVAMPASKLKINIAEILKNEGYIANYTVEDAKVGKTLTLELKYSSSREPGILGLRRISKPGLRVYAKSDNLPTVLGGLGVAIISTSQGLLTDRQATEKGVGGEVLAYVW</sequence>
<evidence type="ECO:0000256" key="2">
    <source>
        <dbReference type="ARBA" id="ARBA00022730"/>
    </source>
</evidence>
<dbReference type="GO" id="GO:0006412">
    <property type="term" value="P:translation"/>
    <property type="evidence" value="ECO:0007669"/>
    <property type="project" value="UniProtKB-UniRule"/>
</dbReference>
<dbReference type="Pfam" id="PF00410">
    <property type="entry name" value="Ribosomal_S8"/>
    <property type="match status" value="1"/>
</dbReference>
<dbReference type="GO" id="GO:1990904">
    <property type="term" value="C:ribonucleoprotein complex"/>
    <property type="evidence" value="ECO:0007669"/>
    <property type="project" value="UniProtKB-KW"/>
</dbReference>
<dbReference type="HAMAP" id="MF_01302_B">
    <property type="entry name" value="Ribosomal_uS8_B"/>
    <property type="match status" value="1"/>
</dbReference>
<organism evidence="9 11">
    <name type="scientific">Lawsonella clevelandensis</name>
    <dbReference type="NCBI Taxonomy" id="1528099"/>
    <lineage>
        <taxon>Bacteria</taxon>
        <taxon>Bacillati</taxon>
        <taxon>Actinomycetota</taxon>
        <taxon>Actinomycetes</taxon>
        <taxon>Mycobacteriales</taxon>
        <taxon>Lawsonellaceae</taxon>
        <taxon>Lawsonella</taxon>
    </lineage>
</organism>
<dbReference type="Proteomes" id="UP000068137">
    <property type="component" value="Chromosome"/>
</dbReference>
<dbReference type="FunFam" id="3.30.1370.30:FF:000002">
    <property type="entry name" value="30S ribosomal protein S8"/>
    <property type="match status" value="1"/>
</dbReference>
<dbReference type="SUPFAM" id="SSF56047">
    <property type="entry name" value="Ribosomal protein S8"/>
    <property type="match status" value="1"/>
</dbReference>
<keyword evidence="5 8" id="KW-0687">Ribonucleoprotein</keyword>
<reference evidence="10 12" key="3">
    <citation type="submission" date="2019-04" db="EMBL/GenBank/DDBJ databases">
        <authorList>
            <person name="Seth-Smith MB H."/>
            <person name="Seth-Smith H."/>
        </authorList>
    </citation>
    <scope>NUCLEOTIDE SEQUENCE [LARGE SCALE GENOMIC DNA]</scope>
    <source>
        <strain evidence="10">USB-603019</strain>
    </source>
</reference>
<dbReference type="NCBIfam" id="NF001109">
    <property type="entry name" value="PRK00136.1"/>
    <property type="match status" value="1"/>
</dbReference>
<evidence type="ECO:0000256" key="6">
    <source>
        <dbReference type="ARBA" id="ARBA00035258"/>
    </source>
</evidence>
<comment type="function">
    <text evidence="8">One of the primary rRNA binding proteins, it binds directly to 16S rRNA central domain where it helps coordinate assembly of the platform of the 30S subunit.</text>
</comment>
<dbReference type="InterPro" id="IPR000630">
    <property type="entry name" value="Ribosomal_uS8"/>
</dbReference>
<protein>
    <recommendedName>
        <fullName evidence="6 8">Small ribosomal subunit protein uS8</fullName>
    </recommendedName>
</protein>
<evidence type="ECO:0000256" key="4">
    <source>
        <dbReference type="ARBA" id="ARBA00022980"/>
    </source>
</evidence>
<evidence type="ECO:0000313" key="9">
    <source>
        <dbReference type="EMBL" id="ALE18790.1"/>
    </source>
</evidence>
<keyword evidence="3 8" id="KW-0694">RNA-binding</keyword>
<dbReference type="KEGG" id="cbq:AL705_02935"/>
<dbReference type="InterPro" id="IPR035987">
    <property type="entry name" value="Ribosomal_uS8_sf"/>
</dbReference>
<dbReference type="FunFam" id="3.30.1490.10:FF:000001">
    <property type="entry name" value="30S ribosomal protein S8"/>
    <property type="match status" value="1"/>
</dbReference>
<dbReference type="OrthoDB" id="9802617at2"/>
<evidence type="ECO:0000313" key="12">
    <source>
        <dbReference type="Proteomes" id="UP000324288"/>
    </source>
</evidence>
<dbReference type="AlphaFoldDB" id="A0A0M3TBF5"/>
<evidence type="ECO:0000313" key="11">
    <source>
        <dbReference type="Proteomes" id="UP000068137"/>
    </source>
</evidence>
<dbReference type="PATRIC" id="fig|1528099.3.peg.565"/>
<evidence type="ECO:0000313" key="10">
    <source>
        <dbReference type="EMBL" id="VHO00232.1"/>
    </source>
</evidence>
<dbReference type="Proteomes" id="UP000324288">
    <property type="component" value="Chromosome"/>
</dbReference>
<evidence type="ECO:0000256" key="5">
    <source>
        <dbReference type="ARBA" id="ARBA00023274"/>
    </source>
</evidence>
<keyword evidence="4 8" id="KW-0689">Ribosomal protein</keyword>
<dbReference type="Gene3D" id="3.30.1370.30">
    <property type="match status" value="1"/>
</dbReference>
<dbReference type="GO" id="GO:0005840">
    <property type="term" value="C:ribosome"/>
    <property type="evidence" value="ECO:0007669"/>
    <property type="project" value="UniProtKB-KW"/>
</dbReference>
<comment type="similarity">
    <text evidence="1 8">Belongs to the universal ribosomal protein uS8 family.</text>
</comment>
<dbReference type="GO" id="GO:0019843">
    <property type="term" value="F:rRNA binding"/>
    <property type="evidence" value="ECO:0007669"/>
    <property type="project" value="UniProtKB-UniRule"/>
</dbReference>
<accession>A0A0M3TBF5</accession>
<reference evidence="9" key="2">
    <citation type="journal article" date="2016" name="Int. J. Syst. Evol. Microbiol.">
        <title>Lawsonella clevelandensis gen. nov., sp. nov., a new member of the suborder Corynebacterineae isolated from human abscesses.</title>
        <authorList>
            <person name="Bell M.E."/>
            <person name="Bernard K.A."/>
            <person name="Harrington S.M."/>
            <person name="Patel N.B."/>
            <person name="Tucker T.A."/>
            <person name="Metcalfe M.G."/>
            <person name="McQuiston J.R."/>
        </authorList>
    </citation>
    <scope>NUCLEOTIDE SEQUENCE</scope>
    <source>
        <strain evidence="9">X1698</strain>
    </source>
</reference>
<name>A0A0M3TBF5_9ACTN</name>
<dbReference type="EMBL" id="CP012390">
    <property type="protein sequence ID" value="ALE18790.1"/>
    <property type="molecule type" value="Genomic_DNA"/>
</dbReference>
<dbReference type="GO" id="GO:0005737">
    <property type="term" value="C:cytoplasm"/>
    <property type="evidence" value="ECO:0007669"/>
    <property type="project" value="UniProtKB-ARBA"/>
</dbReference>